<name>A0ABQ6EEV6_9SPHN</name>
<comment type="caution">
    <text evidence="2">The sequence shown here is derived from an EMBL/GenBank/DDBJ whole genome shotgun (WGS) entry which is preliminary data.</text>
</comment>
<evidence type="ECO:0000313" key="2">
    <source>
        <dbReference type="EMBL" id="GLT06034.1"/>
    </source>
</evidence>
<organism evidence="2 3">
    <name type="scientific">Sphingomonas psychrolutea</name>
    <dbReference type="NCBI Taxonomy" id="1259676"/>
    <lineage>
        <taxon>Bacteria</taxon>
        <taxon>Pseudomonadati</taxon>
        <taxon>Pseudomonadota</taxon>
        <taxon>Alphaproteobacteria</taxon>
        <taxon>Sphingomonadales</taxon>
        <taxon>Sphingomonadaceae</taxon>
        <taxon>Sphingomonas</taxon>
    </lineage>
</organism>
<accession>A0ABQ6EEV6</accession>
<reference evidence="3" key="1">
    <citation type="journal article" date="2019" name="Int. J. Syst. Evol. Microbiol.">
        <title>The Global Catalogue of Microorganisms (GCM) 10K type strain sequencing project: providing services to taxonomists for standard genome sequencing and annotation.</title>
        <authorList>
            <consortium name="The Broad Institute Genomics Platform"/>
            <consortium name="The Broad Institute Genome Sequencing Center for Infectious Disease"/>
            <person name="Wu L."/>
            <person name="Ma J."/>
        </authorList>
    </citation>
    <scope>NUCLEOTIDE SEQUENCE [LARGE SCALE GENOMIC DNA]</scope>
    <source>
        <strain evidence="3">NBRC 109639</strain>
    </source>
</reference>
<dbReference type="EMBL" id="BSPT01000031">
    <property type="protein sequence ID" value="GLT06034.1"/>
    <property type="molecule type" value="Genomic_DNA"/>
</dbReference>
<gene>
    <name evidence="2" type="ORF">GCM10007926_29660</name>
</gene>
<evidence type="ECO:0000313" key="3">
    <source>
        <dbReference type="Proteomes" id="UP001157117"/>
    </source>
</evidence>
<sequence length="62" mass="7078">MARKRARVATKGYWEKGLKSSTLQRYAREEAWHGKTAEQPPPVRVTGRELVPTLREGSRPSD</sequence>
<protein>
    <submittedName>
        <fullName evidence="2">Uncharacterized protein</fullName>
    </submittedName>
</protein>
<keyword evidence="3" id="KW-1185">Reference proteome</keyword>
<evidence type="ECO:0000256" key="1">
    <source>
        <dbReference type="SAM" id="MobiDB-lite"/>
    </source>
</evidence>
<proteinExistence type="predicted"/>
<feature type="region of interest" description="Disordered" evidence="1">
    <location>
        <begin position="29"/>
        <end position="62"/>
    </location>
</feature>
<dbReference type="Proteomes" id="UP001157117">
    <property type="component" value="Unassembled WGS sequence"/>
</dbReference>